<gene>
    <name evidence="1" type="ORF">QR721_04345</name>
</gene>
<dbReference type="EMBL" id="CP129113">
    <property type="protein sequence ID" value="WLV25448.1"/>
    <property type="molecule type" value="Genomic_DNA"/>
</dbReference>
<sequence length="320" mass="36145">MGKVKKKLVLYMLSIILIIIVAVPSFSKNVYAKTMDEKIVDKQIAELKKKKISGYKFHEAYAVKFTGKNVEEIVVSSYGFEKGTNYIDKSLLQVYQYNASQKKWKILKEFVSKNDVFTYSPLSFITKGKLVNSKKEALVVGHRWGNDYTLSPMVLGSVDGKTVKMLISPKNKSFTDGTAIIKGRQLYFINFLSTVSERYAYKNGKLVKYKGTGSDDRKVAGGAKHLLLLEKKYGKFSLTGNKNIRMKVGESFSIIRKNKSDRTNYIYRFLINLNDKGPLKNNGGSLKAVKPGKIDFTVILDDQSINQSFNAEDIEITVTK</sequence>
<evidence type="ECO:0000313" key="1">
    <source>
        <dbReference type="EMBL" id="WLV25448.1"/>
    </source>
</evidence>
<organism evidence="1 2">
    <name type="scientific">Aciduricibacillus chroicocephali</name>
    <dbReference type="NCBI Taxonomy" id="3054939"/>
    <lineage>
        <taxon>Bacteria</taxon>
        <taxon>Bacillati</taxon>
        <taxon>Bacillota</taxon>
        <taxon>Bacilli</taxon>
        <taxon>Bacillales</taxon>
        <taxon>Bacillaceae</taxon>
        <taxon>Aciduricibacillus</taxon>
    </lineage>
</organism>
<keyword evidence="2" id="KW-1185">Reference proteome</keyword>
<protein>
    <submittedName>
        <fullName evidence="1">Uncharacterized protein</fullName>
    </submittedName>
</protein>
<dbReference type="RefSeq" id="WP_348029237.1">
    <property type="nucleotide sequence ID" value="NZ_CP129113.1"/>
</dbReference>
<proteinExistence type="predicted"/>
<name>A0ABY9KXD7_9BACI</name>
<evidence type="ECO:0000313" key="2">
    <source>
        <dbReference type="Proteomes" id="UP001180087"/>
    </source>
</evidence>
<dbReference type="Proteomes" id="UP001180087">
    <property type="component" value="Chromosome"/>
</dbReference>
<reference evidence="1" key="1">
    <citation type="submission" date="2023-06" db="EMBL/GenBank/DDBJ databases">
        <title>A Treasure from Seagulls: Isolation and Description of Aciduricobacillus qingdaonensis gen. nov., sp. nov., a Rare Obligately Uric Acid-utilizing Member in the Family Bacillaceae.</title>
        <authorList>
            <person name="Liu W."/>
            <person name="Wang B."/>
        </authorList>
    </citation>
    <scope>NUCLEOTIDE SEQUENCE</scope>
    <source>
        <strain evidence="1">44XB</strain>
    </source>
</reference>
<accession>A0ABY9KXD7</accession>